<keyword evidence="6" id="KW-0411">Iron-sulfur</keyword>
<dbReference type="Gene3D" id="1.10.340.30">
    <property type="entry name" value="Hypothetical protein, domain 2"/>
    <property type="match status" value="1"/>
</dbReference>
<keyword evidence="5" id="KW-0408">Iron</keyword>
<dbReference type="GO" id="GO:0051539">
    <property type="term" value="F:4 iron, 4 sulfur cluster binding"/>
    <property type="evidence" value="ECO:0007669"/>
    <property type="project" value="UniProtKB-KW"/>
</dbReference>
<evidence type="ECO:0000256" key="6">
    <source>
        <dbReference type="ARBA" id="ARBA00023014"/>
    </source>
</evidence>
<dbReference type="EMBL" id="VBAJ01000261">
    <property type="protein sequence ID" value="TMJ04672.1"/>
    <property type="molecule type" value="Genomic_DNA"/>
</dbReference>
<sequence length="229" mass="26606">MFLPPGWTPQQFMRLLNRIRAELPDESVHLLARLRRQQRAPVLKVVMQTVLSHQTTSRQTRRAIDRLWTRYHTLRRLAEARPAEIKRLIDNVGLGQIKARRLVSIAIDIWDRWGSERRLARYLRSAPLEDARRALLELPGVGPKTAAVVLLFRFNRPTFPVDTNILRVARELGWVRGHADPEEVRHLVERTLGSDPAVLLRAHAYLIALGRATQRGRRRDLLDRLRVMS</sequence>
<keyword evidence="1" id="KW-0004">4Fe-4S</keyword>
<keyword evidence="4" id="KW-0378">Hydrolase</keyword>
<protein>
    <recommendedName>
        <fullName evidence="8">HhH-GPD domain-containing protein</fullName>
    </recommendedName>
</protein>
<dbReference type="SUPFAM" id="SSF48150">
    <property type="entry name" value="DNA-glycosylase"/>
    <property type="match status" value="1"/>
</dbReference>
<keyword evidence="7" id="KW-0326">Glycosidase</keyword>
<dbReference type="AlphaFoldDB" id="A0A537L9H4"/>
<accession>A0A537L9H4</accession>
<dbReference type="InterPro" id="IPR023170">
    <property type="entry name" value="HhH_base_excis_C"/>
</dbReference>
<evidence type="ECO:0000313" key="9">
    <source>
        <dbReference type="EMBL" id="TMJ04672.1"/>
    </source>
</evidence>
<dbReference type="CDD" id="cd00056">
    <property type="entry name" value="ENDO3c"/>
    <property type="match status" value="1"/>
</dbReference>
<comment type="caution">
    <text evidence="9">The sequence shown here is derived from an EMBL/GenBank/DDBJ whole genome shotgun (WGS) entry which is preliminary data.</text>
</comment>
<dbReference type="PANTHER" id="PTHR10359">
    <property type="entry name" value="A/G-SPECIFIC ADENINE GLYCOSYLASE/ENDONUCLEASE III"/>
    <property type="match status" value="1"/>
</dbReference>
<evidence type="ECO:0000256" key="2">
    <source>
        <dbReference type="ARBA" id="ARBA00022723"/>
    </source>
</evidence>
<dbReference type="InterPro" id="IPR003265">
    <property type="entry name" value="HhH-GPD_domain"/>
</dbReference>
<dbReference type="Proteomes" id="UP000315217">
    <property type="component" value="Unassembled WGS sequence"/>
</dbReference>
<proteinExistence type="predicted"/>
<dbReference type="Pfam" id="PF00730">
    <property type="entry name" value="HhH-GPD"/>
    <property type="match status" value="1"/>
</dbReference>
<dbReference type="SMART" id="SM00478">
    <property type="entry name" value="ENDO3c"/>
    <property type="match status" value="1"/>
</dbReference>
<reference evidence="11 12" key="1">
    <citation type="journal article" date="2019" name="Nat. Microbiol.">
        <title>Mediterranean grassland soil C-N compound turnover is dependent on rainfall and depth, and is mediated by genomically divergent microorganisms.</title>
        <authorList>
            <person name="Diamond S."/>
            <person name="Andeer P.F."/>
            <person name="Li Z."/>
            <person name="Crits-Christoph A."/>
            <person name="Burstein D."/>
            <person name="Anantharaman K."/>
            <person name="Lane K.R."/>
            <person name="Thomas B.C."/>
            <person name="Pan C."/>
            <person name="Northen T.R."/>
            <person name="Banfield J.F."/>
        </authorList>
    </citation>
    <scope>NUCLEOTIDE SEQUENCE [LARGE SCALE GENOMIC DNA]</scope>
    <source>
        <strain evidence="10">NP_1</strain>
        <strain evidence="9">NP_2</strain>
    </source>
</reference>
<feature type="domain" description="HhH-GPD" evidence="8">
    <location>
        <begin position="51"/>
        <end position="212"/>
    </location>
</feature>
<keyword evidence="3" id="KW-0227">DNA damage</keyword>
<evidence type="ECO:0000256" key="1">
    <source>
        <dbReference type="ARBA" id="ARBA00022485"/>
    </source>
</evidence>
<evidence type="ECO:0000259" key="8">
    <source>
        <dbReference type="SMART" id="SM00478"/>
    </source>
</evidence>
<name>A0A537L9H4_9BACT</name>
<organism evidence="9 12">
    <name type="scientific">Candidatus Segetimicrobium genomatis</name>
    <dbReference type="NCBI Taxonomy" id="2569760"/>
    <lineage>
        <taxon>Bacteria</taxon>
        <taxon>Bacillati</taxon>
        <taxon>Candidatus Sysuimicrobiota</taxon>
        <taxon>Candidatus Sysuimicrobiia</taxon>
        <taxon>Candidatus Sysuimicrobiales</taxon>
        <taxon>Candidatus Segetimicrobiaceae</taxon>
        <taxon>Candidatus Segetimicrobium</taxon>
    </lineage>
</organism>
<dbReference type="GO" id="GO:0046872">
    <property type="term" value="F:metal ion binding"/>
    <property type="evidence" value="ECO:0007669"/>
    <property type="project" value="UniProtKB-KW"/>
</dbReference>
<evidence type="ECO:0000313" key="11">
    <source>
        <dbReference type="Proteomes" id="UP000315217"/>
    </source>
</evidence>
<evidence type="ECO:0000313" key="12">
    <source>
        <dbReference type="Proteomes" id="UP000318661"/>
    </source>
</evidence>
<evidence type="ECO:0000256" key="5">
    <source>
        <dbReference type="ARBA" id="ARBA00023004"/>
    </source>
</evidence>
<dbReference type="Proteomes" id="UP000318661">
    <property type="component" value="Unassembled WGS sequence"/>
</dbReference>
<evidence type="ECO:0000256" key="3">
    <source>
        <dbReference type="ARBA" id="ARBA00022763"/>
    </source>
</evidence>
<dbReference type="GO" id="GO:0019104">
    <property type="term" value="F:DNA N-glycosylase activity"/>
    <property type="evidence" value="ECO:0007669"/>
    <property type="project" value="TreeGrafter"/>
</dbReference>
<dbReference type="InterPro" id="IPR011257">
    <property type="entry name" value="DNA_glycosylase"/>
</dbReference>
<dbReference type="PANTHER" id="PTHR10359:SF18">
    <property type="entry name" value="ENDONUCLEASE III"/>
    <property type="match status" value="1"/>
</dbReference>
<evidence type="ECO:0000256" key="7">
    <source>
        <dbReference type="ARBA" id="ARBA00023295"/>
    </source>
</evidence>
<dbReference type="Gene3D" id="1.10.1670.10">
    <property type="entry name" value="Helix-hairpin-Helix base-excision DNA repair enzymes (C-terminal)"/>
    <property type="match status" value="1"/>
</dbReference>
<evidence type="ECO:0000313" key="10">
    <source>
        <dbReference type="EMBL" id="TMJ12126.1"/>
    </source>
</evidence>
<gene>
    <name evidence="10" type="ORF">E6G98_03545</name>
    <name evidence="9" type="ORF">E6G99_10230</name>
</gene>
<keyword evidence="2" id="KW-0479">Metal-binding</keyword>
<dbReference type="GO" id="GO:0006285">
    <property type="term" value="P:base-excision repair, AP site formation"/>
    <property type="evidence" value="ECO:0007669"/>
    <property type="project" value="TreeGrafter"/>
</dbReference>
<dbReference type="EMBL" id="VBAI01000033">
    <property type="protein sequence ID" value="TMJ12126.1"/>
    <property type="molecule type" value="Genomic_DNA"/>
</dbReference>
<evidence type="ECO:0000256" key="4">
    <source>
        <dbReference type="ARBA" id="ARBA00022801"/>
    </source>
</evidence>